<evidence type="ECO:0000256" key="1">
    <source>
        <dbReference type="SAM" id="Phobius"/>
    </source>
</evidence>
<keyword evidence="1" id="KW-0812">Transmembrane</keyword>
<protein>
    <submittedName>
        <fullName evidence="2">Uncharacterized protein</fullName>
    </submittedName>
</protein>
<organism evidence="2 3">
    <name type="scientific">Halocatena marina</name>
    <dbReference type="NCBI Taxonomy" id="2934937"/>
    <lineage>
        <taxon>Archaea</taxon>
        <taxon>Methanobacteriati</taxon>
        <taxon>Methanobacteriota</taxon>
        <taxon>Stenosarchaea group</taxon>
        <taxon>Halobacteria</taxon>
        <taxon>Halobacteriales</taxon>
        <taxon>Natronomonadaceae</taxon>
        <taxon>Halocatena</taxon>
    </lineage>
</organism>
<dbReference type="EMBL" id="JBHTAX010000006">
    <property type="protein sequence ID" value="MFC7193003.1"/>
    <property type="molecule type" value="Genomic_DNA"/>
</dbReference>
<evidence type="ECO:0000313" key="3">
    <source>
        <dbReference type="Proteomes" id="UP001596417"/>
    </source>
</evidence>
<feature type="transmembrane region" description="Helical" evidence="1">
    <location>
        <begin position="67"/>
        <end position="88"/>
    </location>
</feature>
<evidence type="ECO:0000313" key="2">
    <source>
        <dbReference type="EMBL" id="MFC7193003.1"/>
    </source>
</evidence>
<keyword evidence="3" id="KW-1185">Reference proteome</keyword>
<sequence>MIVSLWTISFVFAFVAVGGSRLCSVVLERQESLGISYFWEGIQAGKRHVLAIETETFTIGFVSRLSVSIPGTNLITLSFALVGVYILIG</sequence>
<keyword evidence="1" id="KW-0472">Membrane</keyword>
<proteinExistence type="predicted"/>
<dbReference type="AlphaFoldDB" id="A0ABD5YV97"/>
<name>A0ABD5YV97_9EURY</name>
<reference evidence="2 3" key="1">
    <citation type="journal article" date="2019" name="Int. J. Syst. Evol. Microbiol.">
        <title>The Global Catalogue of Microorganisms (GCM) 10K type strain sequencing project: providing services to taxonomists for standard genome sequencing and annotation.</title>
        <authorList>
            <consortium name="The Broad Institute Genomics Platform"/>
            <consortium name="The Broad Institute Genome Sequencing Center for Infectious Disease"/>
            <person name="Wu L."/>
            <person name="Ma J."/>
        </authorList>
    </citation>
    <scope>NUCLEOTIDE SEQUENCE [LARGE SCALE GENOMIC DNA]</scope>
    <source>
        <strain evidence="2 3">RDMS1</strain>
    </source>
</reference>
<dbReference type="Proteomes" id="UP001596417">
    <property type="component" value="Unassembled WGS sequence"/>
</dbReference>
<keyword evidence="1" id="KW-1133">Transmembrane helix</keyword>
<gene>
    <name evidence="2" type="ORF">ACFQL7_26625</name>
</gene>
<dbReference type="GeneID" id="76202755"/>
<dbReference type="RefSeq" id="WP_264556739.1">
    <property type="nucleotide sequence ID" value="NZ_CP109982.1"/>
</dbReference>
<accession>A0ABD5YV97</accession>
<comment type="caution">
    <text evidence="2">The sequence shown here is derived from an EMBL/GenBank/DDBJ whole genome shotgun (WGS) entry which is preliminary data.</text>
</comment>